<protein>
    <submittedName>
        <fullName evidence="2">Uncharacterized protein</fullName>
    </submittedName>
</protein>
<evidence type="ECO:0000313" key="3">
    <source>
        <dbReference type="Proteomes" id="UP000837857"/>
    </source>
</evidence>
<accession>A0ABN8J594</accession>
<sequence length="74" mass="8128">MGDASYTMEGPVYSTVVATPWQRIKLDVKSDQPRYTRPRNTKSPIPDGLIEDNQLAQRLQPNGGAGTALAYGTY</sequence>
<organism evidence="2 3">
    <name type="scientific">Iphiclides podalirius</name>
    <name type="common">scarce swallowtail</name>
    <dbReference type="NCBI Taxonomy" id="110791"/>
    <lineage>
        <taxon>Eukaryota</taxon>
        <taxon>Metazoa</taxon>
        <taxon>Ecdysozoa</taxon>
        <taxon>Arthropoda</taxon>
        <taxon>Hexapoda</taxon>
        <taxon>Insecta</taxon>
        <taxon>Pterygota</taxon>
        <taxon>Neoptera</taxon>
        <taxon>Endopterygota</taxon>
        <taxon>Lepidoptera</taxon>
        <taxon>Glossata</taxon>
        <taxon>Ditrysia</taxon>
        <taxon>Papilionoidea</taxon>
        <taxon>Papilionidae</taxon>
        <taxon>Papilioninae</taxon>
        <taxon>Iphiclides</taxon>
    </lineage>
</organism>
<name>A0ABN8J594_9NEOP</name>
<proteinExistence type="predicted"/>
<dbReference type="Proteomes" id="UP000837857">
    <property type="component" value="Chromosome 7"/>
</dbReference>
<feature type="non-terminal residue" evidence="2">
    <location>
        <position position="74"/>
    </location>
</feature>
<reference evidence="2" key="1">
    <citation type="submission" date="2022-03" db="EMBL/GenBank/DDBJ databases">
        <authorList>
            <person name="Martin H S."/>
        </authorList>
    </citation>
    <scope>NUCLEOTIDE SEQUENCE</scope>
</reference>
<feature type="region of interest" description="Disordered" evidence="1">
    <location>
        <begin position="29"/>
        <end position="48"/>
    </location>
</feature>
<evidence type="ECO:0000313" key="2">
    <source>
        <dbReference type="EMBL" id="CAH2074490.1"/>
    </source>
</evidence>
<evidence type="ECO:0000256" key="1">
    <source>
        <dbReference type="SAM" id="MobiDB-lite"/>
    </source>
</evidence>
<dbReference type="EMBL" id="OW152819">
    <property type="protein sequence ID" value="CAH2074490.1"/>
    <property type="molecule type" value="Genomic_DNA"/>
</dbReference>
<keyword evidence="3" id="KW-1185">Reference proteome</keyword>
<gene>
    <name evidence="2" type="ORF">IPOD504_LOCUS16100</name>
</gene>